<name>A0ACC3TEE8_9ASCO</name>
<feature type="non-terminal residue" evidence="1">
    <location>
        <position position="1"/>
    </location>
</feature>
<organism evidence="1 2">
    <name type="scientific">Lipomyces orientalis</name>
    <dbReference type="NCBI Taxonomy" id="1233043"/>
    <lineage>
        <taxon>Eukaryota</taxon>
        <taxon>Fungi</taxon>
        <taxon>Dikarya</taxon>
        <taxon>Ascomycota</taxon>
        <taxon>Saccharomycotina</taxon>
        <taxon>Lipomycetes</taxon>
        <taxon>Lipomycetales</taxon>
        <taxon>Lipomycetaceae</taxon>
        <taxon>Lipomyces</taxon>
    </lineage>
</organism>
<sequence length="182" mass="21582">RIFALWIDRSPQRRQKWKEICNFLKLPNKFIQYDVETRWNSTFRIGLQAKSQINKFLELQTDIPMFSSDDWLWLEQVQMILAKFDEFTLLISAKKPQMSLSLVIYYELHDMLYDASERKGEFSNLGYDIACAVNQGMAKYRKYYSFMDATDTHYIALILDPRVKQNLILKELEADENSGVLI</sequence>
<keyword evidence="2" id="KW-1185">Reference proteome</keyword>
<comment type="caution">
    <text evidence="1">The sequence shown here is derived from an EMBL/GenBank/DDBJ whole genome shotgun (WGS) entry which is preliminary data.</text>
</comment>
<accession>A0ACC3TEE8</accession>
<feature type="non-terminal residue" evidence="1">
    <location>
        <position position="182"/>
    </location>
</feature>
<evidence type="ECO:0000313" key="2">
    <source>
        <dbReference type="Proteomes" id="UP001489719"/>
    </source>
</evidence>
<evidence type="ECO:0000313" key="1">
    <source>
        <dbReference type="EMBL" id="KAK9319345.1"/>
    </source>
</evidence>
<dbReference type="EMBL" id="MU970196">
    <property type="protein sequence ID" value="KAK9319345.1"/>
    <property type="molecule type" value="Genomic_DNA"/>
</dbReference>
<proteinExistence type="predicted"/>
<reference evidence="2" key="1">
    <citation type="journal article" date="2024" name="Front. Bioeng. Biotechnol.">
        <title>Genome-scale model development and genomic sequencing of the oleaginous clade Lipomyces.</title>
        <authorList>
            <person name="Czajka J.J."/>
            <person name="Han Y."/>
            <person name="Kim J."/>
            <person name="Mondo S.J."/>
            <person name="Hofstad B.A."/>
            <person name="Robles A."/>
            <person name="Haridas S."/>
            <person name="Riley R."/>
            <person name="LaButti K."/>
            <person name="Pangilinan J."/>
            <person name="Andreopoulos W."/>
            <person name="Lipzen A."/>
            <person name="Yan J."/>
            <person name="Wang M."/>
            <person name="Ng V."/>
            <person name="Grigoriev I.V."/>
            <person name="Spatafora J.W."/>
            <person name="Magnuson J.K."/>
            <person name="Baker S.E."/>
            <person name="Pomraning K.R."/>
        </authorList>
    </citation>
    <scope>NUCLEOTIDE SEQUENCE [LARGE SCALE GENOMIC DNA]</scope>
    <source>
        <strain evidence="2">CBS 10300</strain>
    </source>
</reference>
<dbReference type="Proteomes" id="UP001489719">
    <property type="component" value="Unassembled WGS sequence"/>
</dbReference>
<gene>
    <name evidence="1" type="ORF">V1517DRAFT_235359</name>
</gene>
<protein>
    <submittedName>
        <fullName evidence="1">Uncharacterized protein</fullName>
    </submittedName>
</protein>